<evidence type="ECO:0000313" key="1">
    <source>
        <dbReference type="EMBL" id="MPN56969.1"/>
    </source>
</evidence>
<name>A0A645J2M5_9ZZZZ</name>
<sequence>MCKCTGITIPGDKLASGFVICAKEGIQGLINAFTLGQAIDECIEKNEMFNRYFIDREKFIDNIDLD</sequence>
<dbReference type="EMBL" id="VSSQ01127929">
    <property type="protein sequence ID" value="MPN56969.1"/>
    <property type="molecule type" value="Genomic_DNA"/>
</dbReference>
<organism evidence="1">
    <name type="scientific">bioreactor metagenome</name>
    <dbReference type="NCBI Taxonomy" id="1076179"/>
    <lineage>
        <taxon>unclassified sequences</taxon>
        <taxon>metagenomes</taxon>
        <taxon>ecological metagenomes</taxon>
    </lineage>
</organism>
<comment type="caution">
    <text evidence="1">The sequence shown here is derived from an EMBL/GenBank/DDBJ whole genome shotgun (WGS) entry which is preliminary data.</text>
</comment>
<protein>
    <submittedName>
        <fullName evidence="1">Uncharacterized protein</fullName>
    </submittedName>
</protein>
<accession>A0A645J2M5</accession>
<reference evidence="1" key="1">
    <citation type="submission" date="2019-08" db="EMBL/GenBank/DDBJ databases">
        <authorList>
            <person name="Kucharzyk K."/>
            <person name="Murdoch R.W."/>
            <person name="Higgins S."/>
            <person name="Loffler F."/>
        </authorList>
    </citation>
    <scope>NUCLEOTIDE SEQUENCE</scope>
</reference>
<gene>
    <name evidence="1" type="ORF">SDC9_204663</name>
</gene>
<proteinExistence type="predicted"/>
<dbReference type="AlphaFoldDB" id="A0A645J2M5"/>